<sequence>MDACDEGLCILYPSAREYVRLHFDVEELQAIKSPLSVESVWFSINVREALSAVLAVLVWGPRWSLHVRVNNQPVHIRCWIDNKSAVAWLGNQQLRNPSGQELNRVFACAELQFGLHVLTEHLRGSSNFLADLGSRAWTGHMLEIWTNRVRSWCSQDIPPEFRKVYKPKLPTCNGTHYRTLPANATSTRGTSGANSATGEESHAGYRATTRINNPYSSLLSWNKPDNVAPNRFETIRAKISHVRWYHQACVGFRPHLQPQRELVLRGIRRLSSPRRQRAAVTVPMTQAIAKAANFSIAQHRVVCGAAGGEYLASRGRFHGYCLQVRDIVVLDSTGLPTSSFKKASSVEITIRRSKTVQAGQSSKRVLLRSDQAPVCPVFAARLLKRNEEVLRSTPIHPACSTSTGMVLSADLMTRVLRGAAIQCGEEPSGI</sequence>
<gene>
    <name evidence="2" type="ORF">PHMEG_0001971</name>
</gene>
<protein>
    <recommendedName>
        <fullName evidence="4">Reverse transcriptase</fullName>
    </recommendedName>
</protein>
<proteinExistence type="predicted"/>
<evidence type="ECO:0008006" key="4">
    <source>
        <dbReference type="Google" id="ProtNLM"/>
    </source>
</evidence>
<name>A0A225WZD5_9STRA</name>
<dbReference type="Proteomes" id="UP000198211">
    <property type="component" value="Unassembled WGS sequence"/>
</dbReference>
<evidence type="ECO:0000313" key="2">
    <source>
        <dbReference type="EMBL" id="OWZ23195.1"/>
    </source>
</evidence>
<evidence type="ECO:0000256" key="1">
    <source>
        <dbReference type="SAM" id="MobiDB-lite"/>
    </source>
</evidence>
<feature type="compositionally biased region" description="Polar residues" evidence="1">
    <location>
        <begin position="180"/>
        <end position="198"/>
    </location>
</feature>
<comment type="caution">
    <text evidence="2">The sequence shown here is derived from an EMBL/GenBank/DDBJ whole genome shotgun (WGS) entry which is preliminary data.</text>
</comment>
<dbReference type="AlphaFoldDB" id="A0A225WZD5"/>
<reference evidence="3" key="1">
    <citation type="submission" date="2017-03" db="EMBL/GenBank/DDBJ databases">
        <title>Phytopthora megakarya and P. palmivora, two closely related causual agents of cacao black pod achieved similar genome size and gene model numbers by different mechanisms.</title>
        <authorList>
            <person name="Ali S."/>
            <person name="Shao J."/>
            <person name="Larry D.J."/>
            <person name="Kronmiller B."/>
            <person name="Shen D."/>
            <person name="Strem M.D."/>
            <person name="Melnick R.L."/>
            <person name="Guiltinan M.J."/>
            <person name="Tyler B.M."/>
            <person name="Meinhardt L.W."/>
            <person name="Bailey B.A."/>
        </authorList>
    </citation>
    <scope>NUCLEOTIDE SEQUENCE [LARGE SCALE GENOMIC DNA]</scope>
    <source>
        <strain evidence="3">zdho120</strain>
    </source>
</reference>
<feature type="region of interest" description="Disordered" evidence="1">
    <location>
        <begin position="180"/>
        <end position="202"/>
    </location>
</feature>
<keyword evidence="3" id="KW-1185">Reference proteome</keyword>
<evidence type="ECO:0000313" key="3">
    <source>
        <dbReference type="Proteomes" id="UP000198211"/>
    </source>
</evidence>
<organism evidence="2 3">
    <name type="scientific">Phytophthora megakarya</name>
    <dbReference type="NCBI Taxonomy" id="4795"/>
    <lineage>
        <taxon>Eukaryota</taxon>
        <taxon>Sar</taxon>
        <taxon>Stramenopiles</taxon>
        <taxon>Oomycota</taxon>
        <taxon>Peronosporomycetes</taxon>
        <taxon>Peronosporales</taxon>
        <taxon>Peronosporaceae</taxon>
        <taxon>Phytophthora</taxon>
    </lineage>
</organism>
<dbReference type="OrthoDB" id="144417at2759"/>
<dbReference type="EMBL" id="NBNE01000079">
    <property type="protein sequence ID" value="OWZ23195.1"/>
    <property type="molecule type" value="Genomic_DNA"/>
</dbReference>
<accession>A0A225WZD5</accession>